<keyword evidence="6" id="KW-1185">Reference proteome</keyword>
<evidence type="ECO:0000256" key="1">
    <source>
        <dbReference type="ARBA" id="ARBA00023015"/>
    </source>
</evidence>
<dbReference type="InterPro" id="IPR000524">
    <property type="entry name" value="Tscrpt_reg_HTH_GntR"/>
</dbReference>
<dbReference type="InterPro" id="IPR036388">
    <property type="entry name" value="WH-like_DNA-bd_sf"/>
</dbReference>
<dbReference type="SUPFAM" id="SSF48008">
    <property type="entry name" value="GntR ligand-binding domain-like"/>
    <property type="match status" value="1"/>
</dbReference>
<evidence type="ECO:0000313" key="6">
    <source>
        <dbReference type="Proteomes" id="UP001579974"/>
    </source>
</evidence>
<dbReference type="InterPro" id="IPR036390">
    <property type="entry name" value="WH_DNA-bd_sf"/>
</dbReference>
<dbReference type="SMART" id="SM00345">
    <property type="entry name" value="HTH_GNTR"/>
    <property type="match status" value="1"/>
</dbReference>
<protein>
    <submittedName>
        <fullName evidence="5">GntR family transcriptional regulator</fullName>
    </submittedName>
</protein>
<dbReference type="PANTHER" id="PTHR43537:SF5">
    <property type="entry name" value="UXU OPERON TRANSCRIPTIONAL REGULATOR"/>
    <property type="match status" value="1"/>
</dbReference>
<accession>A0ABV5AF13</accession>
<dbReference type="Pfam" id="PF00392">
    <property type="entry name" value="GntR"/>
    <property type="match status" value="1"/>
</dbReference>
<dbReference type="Gene3D" id="1.20.120.530">
    <property type="entry name" value="GntR ligand-binding domain-like"/>
    <property type="match status" value="1"/>
</dbReference>
<evidence type="ECO:0000256" key="3">
    <source>
        <dbReference type="ARBA" id="ARBA00023163"/>
    </source>
</evidence>
<evidence type="ECO:0000256" key="2">
    <source>
        <dbReference type="ARBA" id="ARBA00023125"/>
    </source>
</evidence>
<keyword evidence="2" id="KW-0238">DNA-binding</keyword>
<dbReference type="RefSeq" id="WP_275474449.1">
    <property type="nucleotide sequence ID" value="NZ_CP162940.1"/>
</dbReference>
<proteinExistence type="predicted"/>
<dbReference type="PRINTS" id="PR00035">
    <property type="entry name" value="HTHGNTR"/>
</dbReference>
<reference evidence="5 6" key="1">
    <citation type="journal article" date="2024" name="Int. J. Mol. Sci.">
        <title>Exploration of Alicyclobacillus spp. Genome in Search of Antibiotic Resistance.</title>
        <authorList>
            <person name="Bucka-Kolendo J."/>
            <person name="Kiousi D.E."/>
            <person name="Dekowska A."/>
            <person name="Mikolajczuk-Szczyrba A."/>
            <person name="Karadedos D.M."/>
            <person name="Michael P."/>
            <person name="Galanis A."/>
            <person name="Sokolowska B."/>
        </authorList>
    </citation>
    <scope>NUCLEOTIDE SEQUENCE [LARGE SCALE GENOMIC DNA]</scope>
    <source>
        <strain evidence="5 6">KKP 3000</strain>
    </source>
</reference>
<dbReference type="InterPro" id="IPR011711">
    <property type="entry name" value="GntR_C"/>
</dbReference>
<dbReference type="Pfam" id="PF07729">
    <property type="entry name" value="FCD"/>
    <property type="match status" value="1"/>
</dbReference>
<dbReference type="InterPro" id="IPR008920">
    <property type="entry name" value="TF_FadR/GntR_C"/>
</dbReference>
<dbReference type="SUPFAM" id="SSF46785">
    <property type="entry name" value="Winged helix' DNA-binding domain"/>
    <property type="match status" value="1"/>
</dbReference>
<dbReference type="CDD" id="cd07377">
    <property type="entry name" value="WHTH_GntR"/>
    <property type="match status" value="1"/>
</dbReference>
<keyword evidence="3" id="KW-0804">Transcription</keyword>
<evidence type="ECO:0000313" key="5">
    <source>
        <dbReference type="EMBL" id="MFB5190781.1"/>
    </source>
</evidence>
<evidence type="ECO:0000259" key="4">
    <source>
        <dbReference type="PROSITE" id="PS50949"/>
    </source>
</evidence>
<sequence>MEIRRPEPAYQQVYDYLFKQIIEGLLPSGVKLSEERLASELNISRTPIREAVIRLEHEGLLRNKTVVELTPKEIKESYEIRILLEGHAAKMAALQMTEEDKRFLGTLIERSDNGDFEAKMKANTLFHNAIVRACQNDQITQLIERMQTIILLCRKDIVRDRTDLPHEHREIYEAIVRGDGEVAERLMRTHLEENLQNFLNRLPDDSRLSVI</sequence>
<organism evidence="5 6">
    <name type="scientific">Alicyclobacillus fastidiosus</name>
    <dbReference type="NCBI Taxonomy" id="392011"/>
    <lineage>
        <taxon>Bacteria</taxon>
        <taxon>Bacillati</taxon>
        <taxon>Bacillota</taxon>
        <taxon>Bacilli</taxon>
        <taxon>Bacillales</taxon>
        <taxon>Alicyclobacillaceae</taxon>
        <taxon>Alicyclobacillus</taxon>
    </lineage>
</organism>
<dbReference type="Proteomes" id="UP001579974">
    <property type="component" value="Unassembled WGS sequence"/>
</dbReference>
<keyword evidence="1" id="KW-0805">Transcription regulation</keyword>
<dbReference type="PROSITE" id="PS50949">
    <property type="entry name" value="HTH_GNTR"/>
    <property type="match status" value="1"/>
</dbReference>
<name>A0ABV5AF13_9BACL</name>
<comment type="caution">
    <text evidence="5">The sequence shown here is derived from an EMBL/GenBank/DDBJ whole genome shotgun (WGS) entry which is preliminary data.</text>
</comment>
<dbReference type="PANTHER" id="PTHR43537">
    <property type="entry name" value="TRANSCRIPTIONAL REGULATOR, GNTR FAMILY"/>
    <property type="match status" value="1"/>
</dbReference>
<dbReference type="EMBL" id="JBDXSU010000007">
    <property type="protein sequence ID" value="MFB5190781.1"/>
    <property type="molecule type" value="Genomic_DNA"/>
</dbReference>
<dbReference type="SMART" id="SM00895">
    <property type="entry name" value="FCD"/>
    <property type="match status" value="1"/>
</dbReference>
<feature type="domain" description="HTH gntR-type" evidence="4">
    <location>
        <begin position="7"/>
        <end position="74"/>
    </location>
</feature>
<gene>
    <name evidence="5" type="ORF">KKP3000_004267</name>
</gene>
<dbReference type="Gene3D" id="1.10.10.10">
    <property type="entry name" value="Winged helix-like DNA-binding domain superfamily/Winged helix DNA-binding domain"/>
    <property type="match status" value="1"/>
</dbReference>